<name>A0A0F9P912_9ZZZZ</name>
<evidence type="ECO:0000256" key="1">
    <source>
        <dbReference type="SAM" id="MobiDB-lite"/>
    </source>
</evidence>
<proteinExistence type="predicted"/>
<gene>
    <name evidence="2" type="ORF">LCGC14_0855560</name>
</gene>
<dbReference type="EMBL" id="LAZR01002573">
    <property type="protein sequence ID" value="KKN28315.1"/>
    <property type="molecule type" value="Genomic_DNA"/>
</dbReference>
<feature type="region of interest" description="Disordered" evidence="1">
    <location>
        <begin position="60"/>
        <end position="86"/>
    </location>
</feature>
<dbReference type="AlphaFoldDB" id="A0A0F9P912"/>
<feature type="compositionally biased region" description="Basic and acidic residues" evidence="1">
    <location>
        <begin position="61"/>
        <end position="86"/>
    </location>
</feature>
<comment type="caution">
    <text evidence="2">The sequence shown here is derived from an EMBL/GenBank/DDBJ whole genome shotgun (WGS) entry which is preliminary data.</text>
</comment>
<organism evidence="2">
    <name type="scientific">marine sediment metagenome</name>
    <dbReference type="NCBI Taxonomy" id="412755"/>
    <lineage>
        <taxon>unclassified sequences</taxon>
        <taxon>metagenomes</taxon>
        <taxon>ecological metagenomes</taxon>
    </lineage>
</organism>
<accession>A0A0F9P912</accession>
<protein>
    <submittedName>
        <fullName evidence="2">Uncharacterized protein</fullName>
    </submittedName>
</protein>
<sequence length="86" mass="9827">MSIKKVNITIVGKKGNKKDNIFNTMWDGDLGDWMEDIGGEFAGAIADDKNYDEIIMSAKGIKNERSKKNTRDTKRNRKNMEQESRS</sequence>
<reference evidence="2" key="1">
    <citation type="journal article" date="2015" name="Nature">
        <title>Complex archaea that bridge the gap between prokaryotes and eukaryotes.</title>
        <authorList>
            <person name="Spang A."/>
            <person name="Saw J.H."/>
            <person name="Jorgensen S.L."/>
            <person name="Zaremba-Niedzwiedzka K."/>
            <person name="Martijn J."/>
            <person name="Lind A.E."/>
            <person name="van Eijk R."/>
            <person name="Schleper C."/>
            <person name="Guy L."/>
            <person name="Ettema T.J."/>
        </authorList>
    </citation>
    <scope>NUCLEOTIDE SEQUENCE</scope>
</reference>
<evidence type="ECO:0000313" key="2">
    <source>
        <dbReference type="EMBL" id="KKN28315.1"/>
    </source>
</evidence>